<keyword evidence="5" id="KW-0812">Transmembrane</keyword>
<evidence type="ECO:0000259" key="8">
    <source>
        <dbReference type="Pfam" id="PF08244"/>
    </source>
</evidence>
<evidence type="ECO:0000256" key="5">
    <source>
        <dbReference type="SAM" id="Phobius"/>
    </source>
</evidence>
<dbReference type="Proteomes" id="UP000197138">
    <property type="component" value="Unassembled WGS sequence"/>
</dbReference>
<dbReference type="SUPFAM" id="SSF49899">
    <property type="entry name" value="Concanavalin A-like lectins/glucanases"/>
    <property type="match status" value="1"/>
</dbReference>
<evidence type="ECO:0000256" key="1">
    <source>
        <dbReference type="ARBA" id="ARBA00009902"/>
    </source>
</evidence>
<dbReference type="SUPFAM" id="SSF75005">
    <property type="entry name" value="Arabinanase/levansucrase/invertase"/>
    <property type="match status" value="1"/>
</dbReference>
<feature type="transmembrane region" description="Helical" evidence="5">
    <location>
        <begin position="54"/>
        <end position="74"/>
    </location>
</feature>
<dbReference type="InterPro" id="IPR013148">
    <property type="entry name" value="Glyco_hydro_32_N"/>
</dbReference>
<dbReference type="Gene3D" id="2.115.10.20">
    <property type="entry name" value="Glycosyl hydrolase domain, family 43"/>
    <property type="match status" value="1"/>
</dbReference>
<feature type="domain" description="Glycosyl hydrolase family 32 N-terminal" evidence="7">
    <location>
        <begin position="213"/>
        <end position="435"/>
    </location>
</feature>
<comment type="similarity">
    <text evidence="1 4">Belongs to the glycosyl hydrolase 32 family.</text>
</comment>
<dbReference type="CDD" id="cd18624">
    <property type="entry name" value="GH32_Fruct1-like"/>
    <property type="match status" value="1"/>
</dbReference>
<keyword evidence="5" id="KW-0472">Membrane</keyword>
<dbReference type="Pfam" id="PF08244">
    <property type="entry name" value="Glyco_hydro_32C"/>
    <property type="match status" value="1"/>
</dbReference>
<protein>
    <recommendedName>
        <fullName evidence="11">Beta-fructofuranosidase, insoluble isoenzyme CWINV1-like</fullName>
    </recommendedName>
</protein>
<feature type="chain" id="PRO_5012488133" description="Beta-fructofuranosidase, insoluble isoenzyme CWINV1-like" evidence="6">
    <location>
        <begin position="28"/>
        <end position="639"/>
    </location>
</feature>
<evidence type="ECO:0008006" key="11">
    <source>
        <dbReference type="Google" id="ProtNLM"/>
    </source>
</evidence>
<evidence type="ECO:0000313" key="9">
    <source>
        <dbReference type="EMBL" id="OWM79859.1"/>
    </source>
</evidence>
<dbReference type="SMART" id="SM00640">
    <property type="entry name" value="Glyco_32"/>
    <property type="match status" value="1"/>
</dbReference>
<accession>A0A218X549</accession>
<dbReference type="GO" id="GO:0004553">
    <property type="term" value="F:hydrolase activity, hydrolyzing O-glycosyl compounds"/>
    <property type="evidence" value="ECO:0007669"/>
    <property type="project" value="InterPro"/>
</dbReference>
<evidence type="ECO:0000256" key="6">
    <source>
        <dbReference type="SAM" id="SignalP"/>
    </source>
</evidence>
<reference evidence="10" key="1">
    <citation type="journal article" date="2017" name="Plant J.">
        <title>The pomegranate (Punica granatum L.) genome and the genomics of punicalagin biosynthesis.</title>
        <authorList>
            <person name="Qin G."/>
            <person name="Xu C."/>
            <person name="Ming R."/>
            <person name="Tang H."/>
            <person name="Guyot R."/>
            <person name="Kramer E.M."/>
            <person name="Hu Y."/>
            <person name="Yi X."/>
            <person name="Qi Y."/>
            <person name="Xu X."/>
            <person name="Gao Z."/>
            <person name="Pan H."/>
            <person name="Jian J."/>
            <person name="Tian Y."/>
            <person name="Yue Z."/>
            <person name="Xu Y."/>
        </authorList>
    </citation>
    <scope>NUCLEOTIDE SEQUENCE [LARGE SCALE GENOMIC DNA]</scope>
    <source>
        <strain evidence="10">cv. Dabenzi</strain>
    </source>
</reference>
<dbReference type="AlphaFoldDB" id="A0A218X549"/>
<keyword evidence="3 4" id="KW-0326">Glycosidase</keyword>
<name>A0A218X549_PUNGR</name>
<keyword evidence="6" id="KW-0732">Signal</keyword>
<proteinExistence type="inferred from homology"/>
<evidence type="ECO:0000259" key="7">
    <source>
        <dbReference type="Pfam" id="PF00251"/>
    </source>
</evidence>
<feature type="signal peptide" evidence="6">
    <location>
        <begin position="1"/>
        <end position="27"/>
    </location>
</feature>
<dbReference type="EMBL" id="MTKT01002384">
    <property type="protein sequence ID" value="OWM79859.1"/>
    <property type="molecule type" value="Genomic_DNA"/>
</dbReference>
<keyword evidence="5" id="KW-1133">Transmembrane helix</keyword>
<dbReference type="FunFam" id="2.60.120.560:FF:000002">
    <property type="entry name" value="Beta-fructofuranosidase, insoluble isoenzyme CWINV1"/>
    <property type="match status" value="1"/>
</dbReference>
<evidence type="ECO:0000256" key="2">
    <source>
        <dbReference type="ARBA" id="ARBA00022801"/>
    </source>
</evidence>
<dbReference type="InterPro" id="IPR013189">
    <property type="entry name" value="Glyco_hydro_32_C"/>
</dbReference>
<evidence type="ECO:0000313" key="10">
    <source>
        <dbReference type="Proteomes" id="UP000197138"/>
    </source>
</evidence>
<organism evidence="9 10">
    <name type="scientific">Punica granatum</name>
    <name type="common">Pomegranate</name>
    <dbReference type="NCBI Taxonomy" id="22663"/>
    <lineage>
        <taxon>Eukaryota</taxon>
        <taxon>Viridiplantae</taxon>
        <taxon>Streptophyta</taxon>
        <taxon>Embryophyta</taxon>
        <taxon>Tracheophyta</taxon>
        <taxon>Spermatophyta</taxon>
        <taxon>Magnoliopsida</taxon>
        <taxon>eudicotyledons</taxon>
        <taxon>Gunneridae</taxon>
        <taxon>Pentapetalae</taxon>
        <taxon>rosids</taxon>
        <taxon>malvids</taxon>
        <taxon>Myrtales</taxon>
        <taxon>Lythraceae</taxon>
        <taxon>Punica</taxon>
    </lineage>
</organism>
<evidence type="ECO:0000256" key="4">
    <source>
        <dbReference type="RuleBase" id="RU362110"/>
    </source>
</evidence>
<gene>
    <name evidence="9" type="ORF">CDL15_Pgr001502</name>
</gene>
<dbReference type="Pfam" id="PF00251">
    <property type="entry name" value="Glyco_hydro_32N"/>
    <property type="match status" value="1"/>
</dbReference>
<dbReference type="PANTHER" id="PTHR31953">
    <property type="entry name" value="BETA-FRUCTOFURANOSIDASE, INSOLUBLE ISOENZYME CWINV1-RELATED"/>
    <property type="match status" value="1"/>
</dbReference>
<dbReference type="Gene3D" id="2.60.120.560">
    <property type="entry name" value="Exo-inulinase, domain 1"/>
    <property type="match status" value="1"/>
</dbReference>
<comment type="caution">
    <text evidence="9">The sequence shown here is derived from an EMBL/GenBank/DDBJ whole genome shotgun (WGS) entry which is preliminary data.</text>
</comment>
<dbReference type="GO" id="GO:0005975">
    <property type="term" value="P:carbohydrate metabolic process"/>
    <property type="evidence" value="ECO:0007669"/>
    <property type="project" value="InterPro"/>
</dbReference>
<dbReference type="InterPro" id="IPR013320">
    <property type="entry name" value="ConA-like_dom_sf"/>
</dbReference>
<dbReference type="InterPro" id="IPR023296">
    <property type="entry name" value="Glyco_hydro_beta-prop_sf"/>
</dbReference>
<dbReference type="InterPro" id="IPR001362">
    <property type="entry name" value="Glyco_hydro_32"/>
</dbReference>
<keyword evidence="2 4" id="KW-0378">Hydrolase</keyword>
<sequence length="639" mass="71380">MSPSSSAIISLLLCYFCLFYLLQSSESSSITDYYSSEDDQPYRTAYHFQPPRNWMNGLVLSASPLLTLFLPFLFQNLFASGPMIYEGLYHLFYQYNPKGAVWASDIVWAHSTSKDLINWIPREPVLYPSQHYDINGCWSGSATILPGGKPAVLYTGINAENQQVQNIAFPKNLSDPYLEEWVKSPLNPVIDPNGSNMTDASSFDSPTIDYYTNDHQDKNIAFPMNNLPEPNLIEMVQSTSDPDMIDASNFRDPSTGWLGPDGRWRVIIGSKRGKRGIAILYWSKDFIHWVKAKQPLHSAEDTGMWECPDFFPVSTIAPVGLNTSVDGPNVKHVLKVSLFDNSKEYYTTGTYDYAKDVYVPNKGSIDDIFGLRFDYGKFYASKTFFDSAKNRRVLWGWINESSSADDDIKKGWSGIQAAPRAIWLDKSGKHLVQWPITELETLRTGHVDMPSKLLDGGSTVEVLGLTASQADVEMSFKVTNLEKAEKFDPSWTNAEDLCARKVATVKGEIGPFGIMALASKGLEEYTAIFFRIFKANNNKYVVLMCSDQSRSSLDDSTDKANYGVFLDVDPTKEKLSLRTLIDHSIVESFGGEGKGCITARVYPTMAIGDGAHLHVFNNAAEAVRISSFSGWSMNKAQIN</sequence>
<feature type="domain" description="Glycosyl hydrolase family 32 C-terminal" evidence="8">
    <location>
        <begin position="438"/>
        <end position="631"/>
    </location>
</feature>
<dbReference type="InterPro" id="IPR050551">
    <property type="entry name" value="Fructan_Metab_Enzymes"/>
</dbReference>
<evidence type="ECO:0000256" key="3">
    <source>
        <dbReference type="ARBA" id="ARBA00023295"/>
    </source>
</evidence>